<evidence type="ECO:0000256" key="1">
    <source>
        <dbReference type="ARBA" id="ARBA00023125"/>
    </source>
</evidence>
<dbReference type="RefSeq" id="WP_093518279.1">
    <property type="nucleotide sequence ID" value="NZ_FOSK01000003.1"/>
</dbReference>
<proteinExistence type="predicted"/>
<sequence length="190" mass="21127">MTEKTKLAAVDWIKGGFRSLAAKGPQSLKAEALARTLKVSKGSFYWHFKDVAALKKAMLDHWEQLATQQIIAQVDAGSPDPKQRLFDLIEIAAQEVSLEYGANGVSAAIRNWAQFDELASTYMSKIDQRRLEYVENLFSQIPQTKKHAKTNSQILYATLIGAQQLEEADAKACLKHVLDIMIGGNHPTQV</sequence>
<evidence type="ECO:0000313" key="4">
    <source>
        <dbReference type="Proteomes" id="UP000199598"/>
    </source>
</evidence>
<keyword evidence="1" id="KW-0238">DNA-binding</keyword>
<gene>
    <name evidence="3" type="ORF">SAMN04488518_103244</name>
</gene>
<dbReference type="Pfam" id="PF00440">
    <property type="entry name" value="TetR_N"/>
    <property type="match status" value="1"/>
</dbReference>
<dbReference type="Proteomes" id="UP000199598">
    <property type="component" value="Unassembled WGS sequence"/>
</dbReference>
<dbReference type="InterPro" id="IPR001647">
    <property type="entry name" value="HTH_TetR"/>
</dbReference>
<evidence type="ECO:0000313" key="3">
    <source>
        <dbReference type="EMBL" id="SFK24869.1"/>
    </source>
</evidence>
<dbReference type="InterPro" id="IPR009057">
    <property type="entry name" value="Homeodomain-like_sf"/>
</dbReference>
<organism evidence="3 4">
    <name type="scientific">Pseudovibrio ascidiaceicola</name>
    <dbReference type="NCBI Taxonomy" id="285279"/>
    <lineage>
        <taxon>Bacteria</taxon>
        <taxon>Pseudomonadati</taxon>
        <taxon>Pseudomonadota</taxon>
        <taxon>Alphaproteobacteria</taxon>
        <taxon>Hyphomicrobiales</taxon>
        <taxon>Stappiaceae</taxon>
        <taxon>Pseudovibrio</taxon>
    </lineage>
</organism>
<feature type="domain" description="HTH tetR-type" evidence="2">
    <location>
        <begin position="14"/>
        <end position="54"/>
    </location>
</feature>
<evidence type="ECO:0000259" key="2">
    <source>
        <dbReference type="Pfam" id="PF00440"/>
    </source>
</evidence>
<dbReference type="SUPFAM" id="SSF46689">
    <property type="entry name" value="Homeodomain-like"/>
    <property type="match status" value="1"/>
</dbReference>
<accession>A0A1I3Y085</accession>
<keyword evidence="4" id="KW-1185">Reference proteome</keyword>
<comment type="caution">
    <text evidence="3">The sequence shown here is derived from an EMBL/GenBank/DDBJ whole genome shotgun (WGS) entry which is preliminary data.</text>
</comment>
<name>A0A1I3Y085_9HYPH</name>
<reference evidence="3 4" key="1">
    <citation type="submission" date="2016-10" db="EMBL/GenBank/DDBJ databases">
        <authorList>
            <person name="Varghese N."/>
            <person name="Submissions S."/>
        </authorList>
    </citation>
    <scope>NUCLEOTIDE SEQUENCE [LARGE SCALE GENOMIC DNA]</scope>
    <source>
        <strain evidence="3 4">DSM 16392</strain>
    </source>
</reference>
<dbReference type="Gene3D" id="1.10.357.10">
    <property type="entry name" value="Tetracycline Repressor, domain 2"/>
    <property type="match status" value="1"/>
</dbReference>
<dbReference type="EMBL" id="FOSK01000003">
    <property type="protein sequence ID" value="SFK24869.1"/>
    <property type="molecule type" value="Genomic_DNA"/>
</dbReference>
<protein>
    <submittedName>
        <fullName evidence="3">Transcriptional regulator, TetR family</fullName>
    </submittedName>
</protein>